<dbReference type="PANTHER" id="PTHR13136">
    <property type="entry name" value="TESTIS DEVELOPMENT PROTEIN PRTD"/>
    <property type="match status" value="1"/>
</dbReference>
<reference evidence="2 3" key="1">
    <citation type="submission" date="2019-04" db="EMBL/GenBank/DDBJ databases">
        <authorList>
            <person name="Dong K."/>
        </authorList>
    </citation>
    <scope>NUCLEOTIDE SEQUENCE [LARGE SCALE GENOMIC DNA]</scope>
    <source>
        <strain evidence="3">dk3543</strain>
    </source>
</reference>
<feature type="domain" description="KANL3/Tex30 alpha/beta hydrolase-like" evidence="1">
    <location>
        <begin position="27"/>
        <end position="205"/>
    </location>
</feature>
<evidence type="ECO:0000259" key="1">
    <source>
        <dbReference type="Pfam" id="PF20408"/>
    </source>
</evidence>
<dbReference type="PANTHER" id="PTHR13136:SF11">
    <property type="entry name" value="TESTIS-EXPRESSED PROTEIN 30"/>
    <property type="match status" value="1"/>
</dbReference>
<dbReference type="InterPro" id="IPR029058">
    <property type="entry name" value="AB_hydrolase_fold"/>
</dbReference>
<comment type="caution">
    <text evidence="2">The sequence shown here is derived from an EMBL/GenBank/DDBJ whole genome shotgun (WGS) entry which is preliminary data.</text>
</comment>
<dbReference type="EMBL" id="SZPY01000004">
    <property type="protein sequence ID" value="TKI60767.1"/>
    <property type="molecule type" value="Genomic_DNA"/>
</dbReference>
<accession>A0A4U2YI48</accession>
<organism evidence="2 3">
    <name type="scientific">Nocardioides jishulii</name>
    <dbReference type="NCBI Taxonomy" id="2575440"/>
    <lineage>
        <taxon>Bacteria</taxon>
        <taxon>Bacillati</taxon>
        <taxon>Actinomycetota</taxon>
        <taxon>Actinomycetes</taxon>
        <taxon>Propionibacteriales</taxon>
        <taxon>Nocardioidaceae</taxon>
        <taxon>Nocardioides</taxon>
    </lineage>
</organism>
<name>A0A4U2YI48_9ACTN</name>
<dbReference type="Pfam" id="PF20408">
    <property type="entry name" value="Abhydrolase_11"/>
    <property type="match status" value="1"/>
</dbReference>
<dbReference type="SUPFAM" id="SSF53474">
    <property type="entry name" value="alpha/beta-Hydrolases"/>
    <property type="match status" value="1"/>
</dbReference>
<dbReference type="AlphaFoldDB" id="A0A4U2YI48"/>
<dbReference type="Gene3D" id="3.40.50.1820">
    <property type="entry name" value="alpha/beta hydrolase"/>
    <property type="match status" value="1"/>
</dbReference>
<dbReference type="OrthoDB" id="652634at2"/>
<dbReference type="Proteomes" id="UP000307808">
    <property type="component" value="Unassembled WGS sequence"/>
</dbReference>
<dbReference type="RefSeq" id="WP_137067073.1">
    <property type="nucleotide sequence ID" value="NZ_CP040748.1"/>
</dbReference>
<evidence type="ECO:0000313" key="3">
    <source>
        <dbReference type="Proteomes" id="UP000307808"/>
    </source>
</evidence>
<keyword evidence="2" id="KW-0378">Hydrolase</keyword>
<keyword evidence="3" id="KW-1185">Reference proteome</keyword>
<dbReference type="InterPro" id="IPR026555">
    <property type="entry name" value="NSL3/Tex30"/>
</dbReference>
<evidence type="ECO:0000313" key="2">
    <source>
        <dbReference type="EMBL" id="TKI60767.1"/>
    </source>
</evidence>
<protein>
    <submittedName>
        <fullName evidence="2">Hydrolase</fullName>
    </submittedName>
</protein>
<dbReference type="GO" id="GO:0016787">
    <property type="term" value="F:hydrolase activity"/>
    <property type="evidence" value="ECO:0007669"/>
    <property type="project" value="UniProtKB-KW"/>
</dbReference>
<sequence>MKIEEQLVTTPVGEGRLVVHHADDPVAVLLLSHGAGGGIEAHDLVALAEALPLQGVTVALFEQPWRRSGRKIATAPSTLDEAFVAAAGHVPQGLPLIVGGRSAGARSAARTALRIGASGCLALSFPLHPPGRPEKSRLGELHGSEITTLVVQGERDTMGAPSEFPDDIDLCVVPYADHSLKVPKRAPVEQDEALAIVVQATLEWVVREAAGDALGNQTA</sequence>
<dbReference type="InterPro" id="IPR046879">
    <property type="entry name" value="KANL3/Tex30_Abhydrolase"/>
</dbReference>
<gene>
    <name evidence="2" type="ORF">FC770_14740</name>
</gene>
<proteinExistence type="predicted"/>